<proteinExistence type="predicted"/>
<name>A0A1G2R6C5_9BACT</name>
<dbReference type="AlphaFoldDB" id="A0A1G2R6C5"/>
<dbReference type="SUPFAM" id="SSF51569">
    <property type="entry name" value="Aldolase"/>
    <property type="match status" value="1"/>
</dbReference>
<dbReference type="Proteomes" id="UP000179258">
    <property type="component" value="Unassembled WGS sequence"/>
</dbReference>
<dbReference type="Pfam" id="PF01791">
    <property type="entry name" value="DeoC"/>
    <property type="match status" value="1"/>
</dbReference>
<dbReference type="CDD" id="cd00958">
    <property type="entry name" value="DhnA"/>
    <property type="match status" value="1"/>
</dbReference>
<dbReference type="PIRSF" id="PIRSF038992">
    <property type="entry name" value="Aldolase_Ia"/>
    <property type="match status" value="1"/>
</dbReference>
<dbReference type="Gene3D" id="3.20.20.70">
    <property type="entry name" value="Aldolase class I"/>
    <property type="match status" value="1"/>
</dbReference>
<dbReference type="GO" id="GO:0004332">
    <property type="term" value="F:fructose-bisphosphate aldolase activity"/>
    <property type="evidence" value="ECO:0007669"/>
    <property type="project" value="InterPro"/>
</dbReference>
<dbReference type="InterPro" id="IPR050456">
    <property type="entry name" value="DeoC/FbaB_aldolase"/>
</dbReference>
<dbReference type="InterPro" id="IPR041720">
    <property type="entry name" value="FbaB-like"/>
</dbReference>
<feature type="active site" description="Schiff-base intermediate with dihydroxyacetone-P" evidence="1">
    <location>
        <position position="204"/>
    </location>
</feature>
<organism evidence="2 3">
    <name type="scientific">Candidatus Wildermuthbacteria bacterium RIFCSPHIGHO2_02_FULL_47_17</name>
    <dbReference type="NCBI Taxonomy" id="1802452"/>
    <lineage>
        <taxon>Bacteria</taxon>
        <taxon>Candidatus Wildermuthiibacteriota</taxon>
    </lineage>
</organism>
<dbReference type="PANTHER" id="PTHR47916">
    <property type="entry name" value="FRUCTOSE-BISPHOSPHATE ALDOLASE CLASS 1"/>
    <property type="match status" value="1"/>
</dbReference>
<gene>
    <name evidence="2" type="ORF">A3D59_04400</name>
</gene>
<evidence type="ECO:0000313" key="2">
    <source>
        <dbReference type="EMBL" id="OHA68415.1"/>
    </source>
</evidence>
<reference evidence="2 3" key="1">
    <citation type="journal article" date="2016" name="Nat. Commun.">
        <title>Thousands of microbial genomes shed light on interconnected biogeochemical processes in an aquifer system.</title>
        <authorList>
            <person name="Anantharaman K."/>
            <person name="Brown C.T."/>
            <person name="Hug L.A."/>
            <person name="Sharon I."/>
            <person name="Castelle C.J."/>
            <person name="Probst A.J."/>
            <person name="Thomas B.C."/>
            <person name="Singh A."/>
            <person name="Wilkins M.J."/>
            <person name="Karaoz U."/>
            <person name="Brodie E.L."/>
            <person name="Williams K.H."/>
            <person name="Hubbard S.S."/>
            <person name="Banfield J.F."/>
        </authorList>
    </citation>
    <scope>NUCLEOTIDE SEQUENCE [LARGE SCALE GENOMIC DNA]</scope>
</reference>
<comment type="caution">
    <text evidence="2">The sequence shown here is derived from an EMBL/GenBank/DDBJ whole genome shotgun (WGS) entry which is preliminary data.</text>
</comment>
<dbReference type="EMBL" id="MHTX01000017">
    <property type="protein sequence ID" value="OHA68415.1"/>
    <property type="molecule type" value="Genomic_DNA"/>
</dbReference>
<protein>
    <recommendedName>
        <fullName evidence="4">Fructose-bisphosphate aldolase</fullName>
    </recommendedName>
</protein>
<feature type="active site" description="Proton donor" evidence="1">
    <location>
        <position position="151"/>
    </location>
</feature>
<dbReference type="SMART" id="SM01133">
    <property type="entry name" value="DeoC"/>
    <property type="match status" value="1"/>
</dbReference>
<dbReference type="InterPro" id="IPR013785">
    <property type="entry name" value="Aldolase_TIM"/>
</dbReference>
<evidence type="ECO:0000256" key="1">
    <source>
        <dbReference type="PIRSR" id="PIRSR038992-1"/>
    </source>
</evidence>
<evidence type="ECO:0008006" key="4">
    <source>
        <dbReference type="Google" id="ProtNLM"/>
    </source>
</evidence>
<evidence type="ECO:0000313" key="3">
    <source>
        <dbReference type="Proteomes" id="UP000179258"/>
    </source>
</evidence>
<dbReference type="InterPro" id="IPR002915">
    <property type="entry name" value="DeoC/FbaB/LacD_aldolase"/>
</dbReference>
<dbReference type="PANTHER" id="PTHR47916:SF1">
    <property type="entry name" value="3-HYDROXY-5-PHOSPHONOOXYPENTANE-2,4-DIONE THIOLASE"/>
    <property type="match status" value="1"/>
</dbReference>
<accession>A0A1G2R6C5</accession>
<sequence>MDLLEGTGITRGGKAMILAYDHGMEHGPRDFDPAIGSEDPMHLLSLAADGNFTAVVMLPGTAQKYYPARFSLPLILKVNAKSELFAGDDPYSPLLFADTREAIEAAKVLGAGALGYTIYLGSSHESLMARELSSLCYAAHKASLPVVAWVYPRGSSFAKENSGSATVRKALAEAKELGLAVDETPTIVAYAARAAFELGADMAKIKYSGSEESFRWAVRCAAGTKVVMSGGPKTKTAEEFLAQVAAVMQAGGAGVAVGRNVWQLPEKEALEISRKLHDIIFGEQRQ</sequence>